<dbReference type="PANTHER" id="PTHR46797">
    <property type="entry name" value="HTH-TYPE TRANSCRIPTIONAL REGULATOR"/>
    <property type="match status" value="1"/>
</dbReference>
<dbReference type="InterPro" id="IPR010982">
    <property type="entry name" value="Lambda_DNA-bd_dom_sf"/>
</dbReference>
<keyword evidence="1" id="KW-0238">DNA-binding</keyword>
<dbReference type="InterPro" id="IPR001387">
    <property type="entry name" value="Cro/C1-type_HTH"/>
</dbReference>
<dbReference type="Gene3D" id="1.10.260.40">
    <property type="entry name" value="lambda repressor-like DNA-binding domains"/>
    <property type="match status" value="1"/>
</dbReference>
<dbReference type="AlphaFoldDB" id="A0A9X5AQV5"/>
<dbReference type="GO" id="GO:0005829">
    <property type="term" value="C:cytosol"/>
    <property type="evidence" value="ECO:0007669"/>
    <property type="project" value="TreeGrafter"/>
</dbReference>
<dbReference type="Pfam" id="PF01381">
    <property type="entry name" value="HTH_3"/>
    <property type="match status" value="1"/>
</dbReference>
<dbReference type="CDD" id="cd00093">
    <property type="entry name" value="HTH_XRE"/>
    <property type="match status" value="1"/>
</dbReference>
<evidence type="ECO:0000259" key="2">
    <source>
        <dbReference type="PROSITE" id="PS50943"/>
    </source>
</evidence>
<evidence type="ECO:0000313" key="3">
    <source>
        <dbReference type="EMBL" id="MTK22831.1"/>
    </source>
</evidence>
<feature type="domain" description="HTH cro/C1-type" evidence="2">
    <location>
        <begin position="4"/>
        <end position="58"/>
    </location>
</feature>
<gene>
    <name evidence="3" type="ORF">GMA92_15665</name>
</gene>
<accession>A0A9X5AQV5</accession>
<dbReference type="PROSITE" id="PS50943">
    <property type="entry name" value="HTH_CROC1"/>
    <property type="match status" value="1"/>
</dbReference>
<evidence type="ECO:0000256" key="1">
    <source>
        <dbReference type="ARBA" id="ARBA00023125"/>
    </source>
</evidence>
<sequence length="59" mass="6533">MSKLKEILKKKGVTQKELAKQTGISYSLINDFAVGRVDITLKKAKKIADELGVKTDDLI</sequence>
<reference evidence="3 4" key="1">
    <citation type="journal article" date="2019" name="Nat. Med.">
        <title>A library of human gut bacterial isolates paired with longitudinal multiomics data enables mechanistic microbiome research.</title>
        <authorList>
            <person name="Poyet M."/>
            <person name="Groussin M."/>
            <person name="Gibbons S.M."/>
            <person name="Avila-Pacheco J."/>
            <person name="Jiang X."/>
            <person name="Kearney S.M."/>
            <person name="Perrotta A.R."/>
            <person name="Berdy B."/>
            <person name="Zhao S."/>
            <person name="Lieberman T.D."/>
            <person name="Swanson P.K."/>
            <person name="Smith M."/>
            <person name="Roesemann S."/>
            <person name="Alexander J.E."/>
            <person name="Rich S.A."/>
            <person name="Livny J."/>
            <person name="Vlamakis H."/>
            <person name="Clish C."/>
            <person name="Bullock K."/>
            <person name="Deik A."/>
            <person name="Scott J."/>
            <person name="Pierce K.A."/>
            <person name="Xavier R.J."/>
            <person name="Alm E.J."/>
        </authorList>
    </citation>
    <scope>NUCLEOTIDE SEQUENCE [LARGE SCALE GENOMIC DNA]</scope>
    <source>
        <strain evidence="3 4">BIOML-A198</strain>
    </source>
</reference>
<proteinExistence type="predicted"/>
<dbReference type="PANTHER" id="PTHR46797:SF1">
    <property type="entry name" value="METHYLPHOSPHONATE SYNTHASE"/>
    <property type="match status" value="1"/>
</dbReference>
<name>A0A9X5AQV5_9FIRM</name>
<dbReference type="SMART" id="SM00530">
    <property type="entry name" value="HTH_XRE"/>
    <property type="match status" value="1"/>
</dbReference>
<organism evidence="3 4">
    <name type="scientific">Turicibacter sanguinis</name>
    <dbReference type="NCBI Taxonomy" id="154288"/>
    <lineage>
        <taxon>Bacteria</taxon>
        <taxon>Bacillati</taxon>
        <taxon>Bacillota</taxon>
        <taxon>Erysipelotrichia</taxon>
        <taxon>Erysipelotrichales</taxon>
        <taxon>Turicibacteraceae</taxon>
        <taxon>Turicibacter</taxon>
    </lineage>
</organism>
<dbReference type="Proteomes" id="UP000487649">
    <property type="component" value="Unassembled WGS sequence"/>
</dbReference>
<dbReference type="EMBL" id="WMQE01000066">
    <property type="protein sequence ID" value="MTK22831.1"/>
    <property type="molecule type" value="Genomic_DNA"/>
</dbReference>
<dbReference type="GO" id="GO:0003677">
    <property type="term" value="F:DNA binding"/>
    <property type="evidence" value="ECO:0007669"/>
    <property type="project" value="UniProtKB-KW"/>
</dbReference>
<dbReference type="GO" id="GO:0003700">
    <property type="term" value="F:DNA-binding transcription factor activity"/>
    <property type="evidence" value="ECO:0007669"/>
    <property type="project" value="TreeGrafter"/>
</dbReference>
<dbReference type="InterPro" id="IPR050807">
    <property type="entry name" value="TransReg_Diox_bact_type"/>
</dbReference>
<protein>
    <submittedName>
        <fullName evidence="3">Helix-turn-helix domain-containing protein</fullName>
    </submittedName>
</protein>
<dbReference type="SUPFAM" id="SSF47413">
    <property type="entry name" value="lambda repressor-like DNA-binding domains"/>
    <property type="match status" value="1"/>
</dbReference>
<evidence type="ECO:0000313" key="4">
    <source>
        <dbReference type="Proteomes" id="UP000487649"/>
    </source>
</evidence>
<comment type="caution">
    <text evidence="3">The sequence shown here is derived from an EMBL/GenBank/DDBJ whole genome shotgun (WGS) entry which is preliminary data.</text>
</comment>